<accession>A0AAE9ZWD1</accession>
<dbReference type="FunFam" id="3.40.50.720:FF:000084">
    <property type="entry name" value="Short-chain dehydrogenase reductase"/>
    <property type="match status" value="1"/>
</dbReference>
<dbReference type="InterPro" id="IPR002347">
    <property type="entry name" value="SDR_fam"/>
</dbReference>
<evidence type="ECO:0000256" key="2">
    <source>
        <dbReference type="ARBA" id="ARBA00023002"/>
    </source>
</evidence>
<dbReference type="PROSITE" id="PS00061">
    <property type="entry name" value="ADH_SHORT"/>
    <property type="match status" value="1"/>
</dbReference>
<dbReference type="AlphaFoldDB" id="A0AAE9ZWD1"/>
<dbReference type="InterPro" id="IPR036291">
    <property type="entry name" value="NAD(P)-bd_dom_sf"/>
</dbReference>
<dbReference type="InterPro" id="IPR020904">
    <property type="entry name" value="Sc_DH/Rdtase_CS"/>
</dbReference>
<evidence type="ECO:0000313" key="3">
    <source>
        <dbReference type="EMBL" id="WED64105.1"/>
    </source>
</evidence>
<dbReference type="SUPFAM" id="SSF51735">
    <property type="entry name" value="NAD(P)-binding Rossmann-fold domains"/>
    <property type="match status" value="1"/>
</dbReference>
<dbReference type="PANTHER" id="PTHR43639">
    <property type="entry name" value="OXIDOREDUCTASE, SHORT-CHAIN DEHYDROGENASE/REDUCTASE FAMILY (AFU_ORTHOLOGUE AFUA_5G02870)"/>
    <property type="match status" value="1"/>
</dbReference>
<dbReference type="Gene3D" id="3.40.50.720">
    <property type="entry name" value="NAD(P)-binding Rossmann-like Domain"/>
    <property type="match status" value="1"/>
</dbReference>
<dbReference type="Proteomes" id="UP001218638">
    <property type="component" value="Chromosome"/>
</dbReference>
<comment type="similarity">
    <text evidence="1">Belongs to the short-chain dehydrogenases/reductases (SDR) family.</text>
</comment>
<evidence type="ECO:0000313" key="4">
    <source>
        <dbReference type="Proteomes" id="UP001218638"/>
    </source>
</evidence>
<protein>
    <submittedName>
        <fullName evidence="3">SDR family oxidoreductase</fullName>
    </submittedName>
</protein>
<reference evidence="3" key="1">
    <citation type="submission" date="2023-03" db="EMBL/GenBank/DDBJ databases">
        <title>Lomoglobus Profundus gen. nov., sp. nov., a novel member of the phylum Verrucomicrobia, isolated from deep-marine sediment of South China Sea.</title>
        <authorList>
            <person name="Ahmad T."/>
            <person name="Ishaq S.E."/>
            <person name="Wang F."/>
        </authorList>
    </citation>
    <scope>NUCLEOTIDE SEQUENCE</scope>
    <source>
        <strain evidence="3">LMO-M01</strain>
    </source>
</reference>
<dbReference type="Pfam" id="PF13561">
    <property type="entry name" value="adh_short_C2"/>
    <property type="match status" value="1"/>
</dbReference>
<sequence length="253" mass="26771">MERLKNLIAIVTGGGSGFGEAICHQYASHGAKVMVADLDEAKAAKVAEAVIVAGGDAAFCRVDVAKSDDMRAMVAATVERFGRIDVMVNNAGMSHPNRPMLEVDEAFFDRLYAVNVKSVYLSAQHCVPVFRRQGSGCFINIGSTAAVRPRPGLSWYNGSKGAVTLLTKSLAVELAPDGIRANSINPAIADTPLLTTFMGNEDTEDNRKPFLATIPLGRLCTPADVANAAVFFADPASNFVTGVCMEVDGGRCI</sequence>
<dbReference type="KEGG" id="slom:PXH66_17340"/>
<dbReference type="EMBL" id="CP119075">
    <property type="protein sequence ID" value="WED64105.1"/>
    <property type="molecule type" value="Genomic_DNA"/>
</dbReference>
<dbReference type="NCBIfam" id="NF005559">
    <property type="entry name" value="PRK07231.1"/>
    <property type="match status" value="1"/>
</dbReference>
<dbReference type="PANTHER" id="PTHR43639:SF1">
    <property type="entry name" value="SHORT-CHAIN DEHYDROGENASE_REDUCTASE FAMILY PROTEIN"/>
    <property type="match status" value="1"/>
</dbReference>
<dbReference type="PRINTS" id="PR00081">
    <property type="entry name" value="GDHRDH"/>
</dbReference>
<organism evidence="3 4">
    <name type="scientific">Synoicihabitans lomoniglobus</name>
    <dbReference type="NCBI Taxonomy" id="2909285"/>
    <lineage>
        <taxon>Bacteria</taxon>
        <taxon>Pseudomonadati</taxon>
        <taxon>Verrucomicrobiota</taxon>
        <taxon>Opitutia</taxon>
        <taxon>Opitutales</taxon>
        <taxon>Opitutaceae</taxon>
        <taxon>Synoicihabitans</taxon>
    </lineage>
</organism>
<name>A0AAE9ZWD1_9BACT</name>
<dbReference type="PRINTS" id="PR00080">
    <property type="entry name" value="SDRFAMILY"/>
</dbReference>
<keyword evidence="2" id="KW-0560">Oxidoreductase</keyword>
<keyword evidence="4" id="KW-1185">Reference proteome</keyword>
<dbReference type="GO" id="GO:0016491">
    <property type="term" value="F:oxidoreductase activity"/>
    <property type="evidence" value="ECO:0007669"/>
    <property type="project" value="UniProtKB-KW"/>
</dbReference>
<gene>
    <name evidence="3" type="ORF">PXH66_17340</name>
</gene>
<proteinExistence type="inferred from homology"/>
<dbReference type="RefSeq" id="WP_330930022.1">
    <property type="nucleotide sequence ID" value="NZ_CP119075.1"/>
</dbReference>
<evidence type="ECO:0000256" key="1">
    <source>
        <dbReference type="ARBA" id="ARBA00006484"/>
    </source>
</evidence>